<dbReference type="PANTHER" id="PTHR37981">
    <property type="entry name" value="LIPASE 2"/>
    <property type="match status" value="1"/>
</dbReference>
<dbReference type="InterPro" id="IPR037460">
    <property type="entry name" value="SEST-like"/>
</dbReference>
<protein>
    <submittedName>
        <fullName evidence="3">SGNH hydrolase-type esterase domain-containing protein</fullName>
    </submittedName>
</protein>
<keyword evidence="3" id="KW-0378">Hydrolase</keyword>
<feature type="region of interest" description="Disordered" evidence="1">
    <location>
        <begin position="19"/>
        <end position="45"/>
    </location>
</feature>
<dbReference type="CDD" id="cd01823">
    <property type="entry name" value="SEST_like"/>
    <property type="match status" value="1"/>
</dbReference>
<dbReference type="GO" id="GO:0006629">
    <property type="term" value="P:lipid metabolic process"/>
    <property type="evidence" value="ECO:0007669"/>
    <property type="project" value="TreeGrafter"/>
</dbReference>
<sequence length="446" mass="48943">MFAHAGLLLAGLTLTSARPPQQALTNNDNLHHNNHHNHQPPSIPGFVALGDSYSAGIGTPIPGPKENNCRQGTGAYPFLLAADLNLLPNPNSTSPTTNTTTPFQWLSCTGSLTTDLLSTSNPNSPSQIDTIALSPVPPAFATLSIGGNDLGFFDVLNACIFRFYSFYSGTCASALAASEAALLAPDFDLRLLLVLRETLDKVQWEKHPRFTITVTGYAKFFNAETEECDGVSLGVWWGGAGVVRGPKLTKEVRGRMNGLVERVNAKIRRTVEGVNGGFAGMERVVFVDYDKEFEGHRFCEEGVKEPDYGREETWFFLPGGGDSGEGGRPPDGNGTEVALGERDGWLEEGSELVDVEKCLERAERGGDWGERALCYMAVVKSRWPNERLVGEDLTQRLPWEEVGTTSWRAPTYYGKTFHPRSKGHEAIRDNVYEVWRQHGIKLGPRQ</sequence>
<reference evidence="3" key="1">
    <citation type="submission" date="2023-06" db="EMBL/GenBank/DDBJ databases">
        <title>Genome-scale phylogeny and comparative genomics of the fungal order Sordariales.</title>
        <authorList>
            <consortium name="Lawrence Berkeley National Laboratory"/>
            <person name="Hensen N."/>
            <person name="Bonometti L."/>
            <person name="Westerberg I."/>
            <person name="Brannstrom I.O."/>
            <person name="Guillou S."/>
            <person name="Cros-Aarteil S."/>
            <person name="Calhoun S."/>
            <person name="Haridas S."/>
            <person name="Kuo A."/>
            <person name="Mondo S."/>
            <person name="Pangilinan J."/>
            <person name="Riley R."/>
            <person name="Labutti K."/>
            <person name="Andreopoulos B."/>
            <person name="Lipzen A."/>
            <person name="Chen C."/>
            <person name="Yanf M."/>
            <person name="Daum C."/>
            <person name="Ng V."/>
            <person name="Clum A."/>
            <person name="Steindorff A."/>
            <person name="Ohm R."/>
            <person name="Martin F."/>
            <person name="Silar P."/>
            <person name="Natvig D."/>
            <person name="Lalanne C."/>
            <person name="Gautier V."/>
            <person name="Ament-Velasquez S.L."/>
            <person name="Kruys A."/>
            <person name="Hutchinson M.I."/>
            <person name="Powell A.J."/>
            <person name="Barry K."/>
            <person name="Miller A.N."/>
            <person name="Grigoriev I.V."/>
            <person name="Debuchy R."/>
            <person name="Gladieux P."/>
            <person name="Thoren M.H."/>
            <person name="Johannesson H."/>
        </authorList>
    </citation>
    <scope>NUCLEOTIDE SEQUENCE</scope>
    <source>
        <strain evidence="3">SMH2532-1</strain>
    </source>
</reference>
<dbReference type="PANTHER" id="PTHR37981:SF1">
    <property type="entry name" value="SGNH HYDROLASE-TYPE ESTERASE DOMAIN-CONTAINING PROTEIN"/>
    <property type="match status" value="1"/>
</dbReference>
<dbReference type="Gene3D" id="3.40.50.1110">
    <property type="entry name" value="SGNH hydrolase"/>
    <property type="match status" value="1"/>
</dbReference>
<organism evidence="3 4">
    <name type="scientific">Cercophora newfieldiana</name>
    <dbReference type="NCBI Taxonomy" id="92897"/>
    <lineage>
        <taxon>Eukaryota</taxon>
        <taxon>Fungi</taxon>
        <taxon>Dikarya</taxon>
        <taxon>Ascomycota</taxon>
        <taxon>Pezizomycotina</taxon>
        <taxon>Sordariomycetes</taxon>
        <taxon>Sordariomycetidae</taxon>
        <taxon>Sordariales</taxon>
        <taxon>Lasiosphaeriaceae</taxon>
        <taxon>Cercophora</taxon>
    </lineage>
</organism>
<dbReference type="InterPro" id="IPR036514">
    <property type="entry name" value="SGNH_hydro_sf"/>
</dbReference>
<dbReference type="GO" id="GO:0016788">
    <property type="term" value="F:hydrolase activity, acting on ester bonds"/>
    <property type="evidence" value="ECO:0007669"/>
    <property type="project" value="InterPro"/>
</dbReference>
<dbReference type="AlphaFoldDB" id="A0AA39Y6V8"/>
<evidence type="ECO:0000313" key="3">
    <source>
        <dbReference type="EMBL" id="KAK0645957.1"/>
    </source>
</evidence>
<feature type="chain" id="PRO_5041240896" evidence="2">
    <location>
        <begin position="18"/>
        <end position="446"/>
    </location>
</feature>
<keyword evidence="2" id="KW-0732">Signal</keyword>
<evidence type="ECO:0000256" key="1">
    <source>
        <dbReference type="SAM" id="MobiDB-lite"/>
    </source>
</evidence>
<keyword evidence="4" id="KW-1185">Reference proteome</keyword>
<proteinExistence type="predicted"/>
<evidence type="ECO:0000256" key="2">
    <source>
        <dbReference type="SAM" id="SignalP"/>
    </source>
</evidence>
<dbReference type="SUPFAM" id="SSF52266">
    <property type="entry name" value="SGNH hydrolase"/>
    <property type="match status" value="1"/>
</dbReference>
<accession>A0AA39Y6V8</accession>
<name>A0AA39Y6V8_9PEZI</name>
<dbReference type="EMBL" id="JAULSV010000004">
    <property type="protein sequence ID" value="KAK0645957.1"/>
    <property type="molecule type" value="Genomic_DNA"/>
</dbReference>
<evidence type="ECO:0000313" key="4">
    <source>
        <dbReference type="Proteomes" id="UP001174936"/>
    </source>
</evidence>
<dbReference type="Proteomes" id="UP001174936">
    <property type="component" value="Unassembled WGS sequence"/>
</dbReference>
<feature type="signal peptide" evidence="2">
    <location>
        <begin position="1"/>
        <end position="17"/>
    </location>
</feature>
<comment type="caution">
    <text evidence="3">The sequence shown here is derived from an EMBL/GenBank/DDBJ whole genome shotgun (WGS) entry which is preliminary data.</text>
</comment>
<gene>
    <name evidence="3" type="ORF">B0T16DRAFT_493017</name>
</gene>